<gene>
    <name evidence="1" type="ORF">GMA92_08095</name>
</gene>
<dbReference type="Gene3D" id="3.90.1530.10">
    <property type="entry name" value="Conserved hypothetical protein from pyrococcus furiosus pfu- 392566-001, ParB domain"/>
    <property type="match status" value="1"/>
</dbReference>
<dbReference type="EMBL" id="WMQE01000016">
    <property type="protein sequence ID" value="MTK21379.1"/>
    <property type="molecule type" value="Genomic_DNA"/>
</dbReference>
<evidence type="ECO:0000313" key="1">
    <source>
        <dbReference type="EMBL" id="MTK21379.1"/>
    </source>
</evidence>
<sequence length="208" mass="24751">MKIEKVPSGSSMFQVHLQLHHTCFKIQEEDEVYEYAFDILNQEQALLYASTDHYLDEVIEEFLFYSGFIHVIKDQQGTLLYEAPPKKRFKVLLSEIQPSQFYINEKKLTELATWVKSDKDILIPVTKFQGQWVALDGHTRLKLAQLLNIKEVYAYEEETDAYIEDFVLFCKEQQKDSIYDLPIISETEYEVLWNQFCENYFKFLNQEN</sequence>
<dbReference type="OrthoDB" id="1848647at2"/>
<comment type="caution">
    <text evidence="1">The sequence shown here is derived from an EMBL/GenBank/DDBJ whole genome shotgun (WGS) entry which is preliminary data.</text>
</comment>
<accession>A0A173RNW3</accession>
<reference evidence="1 2" key="1">
    <citation type="journal article" date="2019" name="Nat. Med.">
        <title>A library of human gut bacterial isolates paired with longitudinal multiomics data enables mechanistic microbiome research.</title>
        <authorList>
            <person name="Poyet M."/>
            <person name="Groussin M."/>
            <person name="Gibbons S.M."/>
            <person name="Avila-Pacheco J."/>
            <person name="Jiang X."/>
            <person name="Kearney S.M."/>
            <person name="Perrotta A.R."/>
            <person name="Berdy B."/>
            <person name="Zhao S."/>
            <person name="Lieberman T.D."/>
            <person name="Swanson P.K."/>
            <person name="Smith M."/>
            <person name="Roesemann S."/>
            <person name="Alexander J.E."/>
            <person name="Rich S.A."/>
            <person name="Livny J."/>
            <person name="Vlamakis H."/>
            <person name="Clish C."/>
            <person name="Bullock K."/>
            <person name="Deik A."/>
            <person name="Scott J."/>
            <person name="Pierce K.A."/>
            <person name="Xavier R.J."/>
            <person name="Alm E.J."/>
        </authorList>
    </citation>
    <scope>NUCLEOTIDE SEQUENCE [LARGE SCALE GENOMIC DNA]</scope>
    <source>
        <strain evidence="1 2">BIOML-A198</strain>
    </source>
</reference>
<evidence type="ECO:0000313" key="2">
    <source>
        <dbReference type="Proteomes" id="UP000487649"/>
    </source>
</evidence>
<proteinExistence type="predicted"/>
<dbReference type="Proteomes" id="UP000487649">
    <property type="component" value="Unassembled WGS sequence"/>
</dbReference>
<dbReference type="AlphaFoldDB" id="A0A173RNW3"/>
<organism evidence="1 2">
    <name type="scientific">Turicibacter sanguinis</name>
    <dbReference type="NCBI Taxonomy" id="154288"/>
    <lineage>
        <taxon>Bacteria</taxon>
        <taxon>Bacillati</taxon>
        <taxon>Bacillota</taxon>
        <taxon>Erysipelotrichia</taxon>
        <taxon>Erysipelotrichales</taxon>
        <taxon>Turicibacteraceae</taxon>
        <taxon>Turicibacter</taxon>
    </lineage>
</organism>
<dbReference type="GeneID" id="60059388"/>
<name>A0A173RNW3_9FIRM</name>
<protein>
    <submittedName>
        <fullName evidence="1">Uncharacterized protein</fullName>
    </submittedName>
</protein>
<dbReference type="RefSeq" id="WP_006784877.1">
    <property type="nucleotide sequence ID" value="NZ_CABJBH010000003.1"/>
</dbReference>